<evidence type="ECO:0000256" key="1">
    <source>
        <dbReference type="PROSITE-ProRule" id="PRU00221"/>
    </source>
</evidence>
<feature type="coiled-coil region" evidence="2">
    <location>
        <begin position="1445"/>
        <end position="1472"/>
    </location>
</feature>
<dbReference type="SUPFAM" id="SSF50978">
    <property type="entry name" value="WD40 repeat-like"/>
    <property type="match status" value="2"/>
</dbReference>
<keyword evidence="2" id="KW-0175">Coiled coil</keyword>
<dbReference type="GO" id="GO:0006396">
    <property type="term" value="P:RNA processing"/>
    <property type="evidence" value="ECO:0007669"/>
    <property type="project" value="InterPro"/>
</dbReference>
<proteinExistence type="predicted"/>
<dbReference type="InterPro" id="IPR015943">
    <property type="entry name" value="WD40/YVTN_repeat-like_dom_sf"/>
</dbReference>
<evidence type="ECO:0000259" key="4">
    <source>
        <dbReference type="PROSITE" id="PS51391"/>
    </source>
</evidence>
<dbReference type="InterPro" id="IPR008942">
    <property type="entry name" value="ENTH_VHS"/>
</dbReference>
<dbReference type="PROSITE" id="PS51391">
    <property type="entry name" value="CID"/>
    <property type="match status" value="1"/>
</dbReference>
<feature type="domain" description="CID" evidence="4">
    <location>
        <begin position="1013"/>
        <end position="1156"/>
    </location>
</feature>
<reference evidence="5" key="1">
    <citation type="submission" date="2022-10" db="EMBL/GenBank/DDBJ databases">
        <authorList>
            <person name="Chen Y."/>
            <person name="Dougan E. K."/>
            <person name="Chan C."/>
            <person name="Rhodes N."/>
            <person name="Thang M."/>
        </authorList>
    </citation>
    <scope>NUCLEOTIDE SEQUENCE</scope>
</reference>
<evidence type="ECO:0000313" key="7">
    <source>
        <dbReference type="Proteomes" id="UP001152797"/>
    </source>
</evidence>
<dbReference type="InterPro" id="IPR056922">
    <property type="entry name" value="SWAP1_C"/>
</dbReference>
<keyword evidence="1" id="KW-0853">WD repeat</keyword>
<dbReference type="EMBL" id="CAMXCT020001684">
    <property type="protein sequence ID" value="CAL1145595.1"/>
    <property type="molecule type" value="Genomic_DNA"/>
</dbReference>
<dbReference type="InterPro" id="IPR001680">
    <property type="entry name" value="WD40_rpt"/>
</dbReference>
<gene>
    <name evidence="5" type="ORF">C1SCF055_LOCUS19063</name>
</gene>
<keyword evidence="7" id="KW-1185">Reference proteome</keyword>
<dbReference type="PANTHER" id="PTHR32215">
    <property type="entry name" value="CILIA- AND FLAGELLA-ASSOCIATED PROTEIN 57"/>
    <property type="match status" value="1"/>
</dbReference>
<feature type="domain" description="SURP motif" evidence="3">
    <location>
        <begin position="934"/>
        <end position="978"/>
    </location>
</feature>
<dbReference type="InterPro" id="IPR052993">
    <property type="entry name" value="CFA-57"/>
</dbReference>
<dbReference type="PROSITE" id="PS50082">
    <property type="entry name" value="WD_REPEATS_2"/>
    <property type="match status" value="1"/>
</dbReference>
<accession>A0A9P1CII9</accession>
<dbReference type="PROSITE" id="PS50128">
    <property type="entry name" value="SURP"/>
    <property type="match status" value="1"/>
</dbReference>
<feature type="repeat" description="WD" evidence="1">
    <location>
        <begin position="483"/>
        <end position="518"/>
    </location>
</feature>
<reference evidence="6 7" key="2">
    <citation type="submission" date="2024-05" db="EMBL/GenBank/DDBJ databases">
        <authorList>
            <person name="Chen Y."/>
            <person name="Shah S."/>
            <person name="Dougan E. K."/>
            <person name="Thang M."/>
            <person name="Chan C."/>
        </authorList>
    </citation>
    <scope>NUCLEOTIDE SEQUENCE [LARGE SCALE GENOMIC DNA]</scope>
</reference>
<dbReference type="Pfam" id="PF04818">
    <property type="entry name" value="CID"/>
    <property type="match status" value="1"/>
</dbReference>
<dbReference type="EMBL" id="CAMXCT010001684">
    <property type="protein sequence ID" value="CAI3992220.1"/>
    <property type="molecule type" value="Genomic_DNA"/>
</dbReference>
<dbReference type="SUPFAM" id="SSF109905">
    <property type="entry name" value="Surp module (SWAP domain)"/>
    <property type="match status" value="1"/>
</dbReference>
<evidence type="ECO:0000256" key="2">
    <source>
        <dbReference type="SAM" id="Coils"/>
    </source>
</evidence>
<dbReference type="Proteomes" id="UP001152797">
    <property type="component" value="Unassembled WGS sequence"/>
</dbReference>
<protein>
    <submittedName>
        <fullName evidence="6">CID domain-containing protein</fullName>
    </submittedName>
</protein>
<dbReference type="PANTHER" id="PTHR32215:SF0">
    <property type="entry name" value="CILIA- AND FLAGELLA-ASSOCIATED PROTEIN 57"/>
    <property type="match status" value="1"/>
</dbReference>
<dbReference type="Pfam" id="PF00400">
    <property type="entry name" value="WD40"/>
    <property type="match status" value="2"/>
</dbReference>
<dbReference type="EMBL" id="CAMXCT030001684">
    <property type="protein sequence ID" value="CAL4779532.1"/>
    <property type="molecule type" value="Genomic_DNA"/>
</dbReference>
<organism evidence="5">
    <name type="scientific">Cladocopium goreaui</name>
    <dbReference type="NCBI Taxonomy" id="2562237"/>
    <lineage>
        <taxon>Eukaryota</taxon>
        <taxon>Sar</taxon>
        <taxon>Alveolata</taxon>
        <taxon>Dinophyceae</taxon>
        <taxon>Suessiales</taxon>
        <taxon>Symbiodiniaceae</taxon>
        <taxon>Cladocopium</taxon>
    </lineage>
</organism>
<dbReference type="Pfam" id="PF01805">
    <property type="entry name" value="Surp"/>
    <property type="match status" value="1"/>
</dbReference>
<evidence type="ECO:0000313" key="5">
    <source>
        <dbReference type="EMBL" id="CAI3992220.1"/>
    </source>
</evidence>
<dbReference type="InterPro" id="IPR036322">
    <property type="entry name" value="WD40_repeat_dom_sf"/>
</dbReference>
<dbReference type="PROSITE" id="PS50294">
    <property type="entry name" value="WD_REPEATS_REGION"/>
    <property type="match status" value="1"/>
</dbReference>
<dbReference type="InterPro" id="IPR000061">
    <property type="entry name" value="Surp"/>
</dbReference>
<dbReference type="Gene3D" id="1.25.40.90">
    <property type="match status" value="1"/>
</dbReference>
<sequence>MSDFEVTVELQHVFGSLCGSPLREPALFADSTGQQVAFAVGRQLAIRHVENNETSFLGTSEKVELITACCASRDRAFLALAEKCTSEARISIYDLRSGNSGPMKSLKPLGTAGGRLLSLAFSAPVEGAGPRYLMASTSGAEATLVLMNWDAEKIICKCKLPGGVDRLSFPSQPENLQVTASGPNMLRLMQIRHAKGEVSLRVLPAFSNLPEKKILDHSWLEGSRLVVIQESHIHIISAEELQVVRTIEAPFGEADLDEVTPLCVRAFTGGFILGGALGYVAVWESDDGGEGESMKSVEEEYRLSTAAKVRPEGDAVCALDITVGEEQLLLGFGNSDIGIIAMASLYSTEEPASCHAMMGNHAAAITAMDMAVHRPLIVTACKGDGTVRVWNFTARTCEIRANFGEDSPCAVAIHPFGYYAAVGFGDRIRLYHVLVKDLKLHSEIPLRAVHQLKFSFGGHLLAAIQGKLIHIFSVRTLTKVTTLQGHTRDVLSISFDPEDHTLWSVGDEGKLIVWNLTTFEQHPARTEPTAKWCAISSIAQDQATCSVMRNGKQLLQRFSQYALEFETELHCAQITRLTHFPGSSAVLAGTDKGSLQVYMSLPNGSQPKSYELPLHGLSCTGLCVSVDGRSLVTVGEDWVSLAGNSLIGKSHREPECKVEMQRNCVLAMLPVALHVTDMDKFSPEAQSILASKEEILKLERRCATLMSECRGMKDRLEREASLHEEQCAAKVAQARQKDQAEIQELQRRYGALEEACSAKERESQRLMKAMENRHNEATDQLSKLYQRKLSHESDRLLDLQIQKEKLQEQMLKEREEHEEQLKQAAAAAKEEEKRLLVERDLEIKKHQDLLAFVQHRFEVVREDTAEEHDQEVMRLKHTGWEALEEQKQVEVDLRKEQEYLLRGWMEHDGTQWNKSIKAASAAASVGLAPDLKKRVEIMAEHVAKNGQDFENTVRGKNSNNPQFQFLAGGEGSEYYQALLAAHRGSTVGTVAVTDTMDLSELMKRWPTPEIMPLSPEHDRQLTEILNSLERNSSREAIAHGRAWVEARVDLAPAIASNMMKRVVFLSSSLHRLHVLYLLHDIFIHEAQRLDTLRPLTSAFKPCLVWMVRPTYQIAQSVMPESEGCAKIRKLLTLWVEKNVLSSQEADEISALMVANDLPSPPQPGRLLQQVGVQMGMTASQMTHGSHGLVGSILGALNPGVPPVPGQPVPPNSGVAVPVMATPGNTEVPAPCQALVPRLPGQTPGVPGALPLPTPSENPESVPVGVMSSMLKQVSRRGKDLHAAFVPYRPLDPLYTPQVLPPLPPPNSRLVERLAQFYRIVGDAAKPERQERSLEMQEKDREAVEEKQQEAASTLKGLREQAEELKRTLQSLQGERDDRAATLAEKERRIEGYKSKAWKAALKLEDARGIPRIFRAQERTLKKFKILLDKKLAEVVESVQPKDSLIQKLNQDLSDLESEFERQLTEQRVLEEKIDSRRQHAAILTQEAKGFADRLAELDTHIYKFRSDVHTLVTQTDLQEWPKEIRRLYHTHVCEDVQGNQRLPLEEMMRQMRVVERRVTSLAAKSNQIRAMGKMDMQRKANENATLVHELNQLRMLKCSLVREVKALTTKLNALENGTEGEDQTGG</sequence>
<dbReference type="Gene3D" id="1.10.10.790">
    <property type="entry name" value="Surp module"/>
    <property type="match status" value="1"/>
</dbReference>
<feature type="coiled-coil region" evidence="2">
    <location>
        <begin position="1333"/>
        <end position="1381"/>
    </location>
</feature>
<dbReference type="Pfam" id="PF25123">
    <property type="entry name" value="SWAP1_C"/>
    <property type="match status" value="1"/>
</dbReference>
<dbReference type="OrthoDB" id="10251741at2759"/>
<dbReference type="Gene3D" id="2.130.10.10">
    <property type="entry name" value="YVTN repeat-like/Quinoprotein amine dehydrogenase"/>
    <property type="match status" value="2"/>
</dbReference>
<dbReference type="SMART" id="SM00320">
    <property type="entry name" value="WD40"/>
    <property type="match status" value="5"/>
</dbReference>
<dbReference type="InterPro" id="IPR006569">
    <property type="entry name" value="CID_dom"/>
</dbReference>
<dbReference type="InterPro" id="IPR035967">
    <property type="entry name" value="SWAP/Surp_sf"/>
</dbReference>
<name>A0A9P1CII9_9DINO</name>
<feature type="coiled-coil region" evidence="2">
    <location>
        <begin position="688"/>
        <end position="838"/>
    </location>
</feature>
<evidence type="ECO:0000259" key="3">
    <source>
        <dbReference type="PROSITE" id="PS50128"/>
    </source>
</evidence>
<dbReference type="GO" id="GO:0003723">
    <property type="term" value="F:RNA binding"/>
    <property type="evidence" value="ECO:0007669"/>
    <property type="project" value="InterPro"/>
</dbReference>
<dbReference type="SMART" id="SM00648">
    <property type="entry name" value="SWAP"/>
    <property type="match status" value="1"/>
</dbReference>
<comment type="caution">
    <text evidence="5">The sequence shown here is derived from an EMBL/GenBank/DDBJ whole genome shotgun (WGS) entry which is preliminary data.</text>
</comment>
<evidence type="ECO:0000313" key="6">
    <source>
        <dbReference type="EMBL" id="CAL4779532.1"/>
    </source>
</evidence>